<comment type="caution">
    <text evidence="1">The sequence shown here is derived from an EMBL/GenBank/DDBJ whole genome shotgun (WGS) entry which is preliminary data.</text>
</comment>
<sequence>MQFKFVLAALALVASAAALNSTNSSVPTNSSVTTSHAPTATESSGASAQNVLGAGIVGAVVAGGIALQAFFGDDGLITGYNFFCHKGSGIPVWFASVLAIILL</sequence>
<protein>
    <submittedName>
        <fullName evidence="1">Uncharacterized protein</fullName>
    </submittedName>
</protein>
<accession>A0ACC3SZB0</accession>
<evidence type="ECO:0000313" key="1">
    <source>
        <dbReference type="EMBL" id="KAK9236769.1"/>
    </source>
</evidence>
<dbReference type="Proteomes" id="UP001433508">
    <property type="component" value="Unassembled WGS sequence"/>
</dbReference>
<dbReference type="EMBL" id="MU971380">
    <property type="protein sequence ID" value="KAK9236769.1"/>
    <property type="molecule type" value="Genomic_DNA"/>
</dbReference>
<evidence type="ECO:0000313" key="2">
    <source>
        <dbReference type="Proteomes" id="UP001433508"/>
    </source>
</evidence>
<name>A0ACC3SZB0_LIPKO</name>
<keyword evidence="2" id="KW-1185">Reference proteome</keyword>
<reference evidence="2" key="1">
    <citation type="journal article" date="2024" name="Front. Bioeng. Biotechnol.">
        <title>Genome-scale model development and genomic sequencing of the oleaginous clade Lipomyces.</title>
        <authorList>
            <person name="Czajka J.J."/>
            <person name="Han Y."/>
            <person name="Kim J."/>
            <person name="Mondo S.J."/>
            <person name="Hofstad B.A."/>
            <person name="Robles A."/>
            <person name="Haridas S."/>
            <person name="Riley R."/>
            <person name="LaButti K."/>
            <person name="Pangilinan J."/>
            <person name="Andreopoulos W."/>
            <person name="Lipzen A."/>
            <person name="Yan J."/>
            <person name="Wang M."/>
            <person name="Ng V."/>
            <person name="Grigoriev I.V."/>
            <person name="Spatafora J.W."/>
            <person name="Magnuson J.K."/>
            <person name="Baker S.E."/>
            <person name="Pomraning K.R."/>
        </authorList>
    </citation>
    <scope>NUCLEOTIDE SEQUENCE [LARGE SCALE GENOMIC DNA]</scope>
    <source>
        <strain evidence="2">CBS 7786</strain>
    </source>
</reference>
<gene>
    <name evidence="1" type="ORF">V1525DRAFT_405893</name>
</gene>
<organism evidence="1 2">
    <name type="scientific">Lipomyces kononenkoae</name>
    <name type="common">Yeast</name>
    <dbReference type="NCBI Taxonomy" id="34357"/>
    <lineage>
        <taxon>Eukaryota</taxon>
        <taxon>Fungi</taxon>
        <taxon>Dikarya</taxon>
        <taxon>Ascomycota</taxon>
        <taxon>Saccharomycotina</taxon>
        <taxon>Lipomycetes</taxon>
        <taxon>Lipomycetales</taxon>
        <taxon>Lipomycetaceae</taxon>
        <taxon>Lipomyces</taxon>
    </lineage>
</organism>
<proteinExistence type="predicted"/>